<evidence type="ECO:0000259" key="7">
    <source>
        <dbReference type="Pfam" id="PF01011"/>
    </source>
</evidence>
<evidence type="ECO:0000256" key="4">
    <source>
        <dbReference type="HAMAP-Rule" id="MF_00923"/>
    </source>
</evidence>
<evidence type="ECO:0000313" key="9">
    <source>
        <dbReference type="EMBL" id="MBN6101401.1"/>
    </source>
</evidence>
<dbReference type="EMBL" id="JAFIWB010000002">
    <property type="protein sequence ID" value="MBN6101401.1"/>
    <property type="molecule type" value="Genomic_DNA"/>
</dbReference>
<comment type="function">
    <text evidence="4">Part of the outer membrane protein assembly complex, which is involved in assembly and insertion of beta-barrel proteins into the outer membrane.</text>
</comment>
<comment type="subcellular location">
    <subcellularLocation>
        <location evidence="4">Cell outer membrane</location>
        <topology evidence="4">Lipid-anchor</topology>
    </subcellularLocation>
</comment>
<dbReference type="Pfam" id="PF01011">
    <property type="entry name" value="PQQ"/>
    <property type="match status" value="1"/>
</dbReference>
<evidence type="ECO:0000256" key="1">
    <source>
        <dbReference type="ARBA" id="ARBA00022729"/>
    </source>
</evidence>
<gene>
    <name evidence="4 9" type="primary">bamB</name>
    <name evidence="9" type="ORF">JR064_04370</name>
</gene>
<dbReference type="Pfam" id="PF13360">
    <property type="entry name" value="PQQ_2"/>
    <property type="match status" value="1"/>
</dbReference>
<dbReference type="HAMAP" id="MF_00923">
    <property type="entry name" value="OM_assembly_BamB"/>
    <property type="match status" value="1"/>
</dbReference>
<evidence type="ECO:0000313" key="10">
    <source>
        <dbReference type="Proteomes" id="UP000695802"/>
    </source>
</evidence>
<dbReference type="InterPro" id="IPR002372">
    <property type="entry name" value="PQQ_rpt_dom"/>
</dbReference>
<keyword evidence="2 4" id="KW-0472">Membrane</keyword>
<keyword evidence="4" id="KW-0449">Lipoprotein</keyword>
<dbReference type="PANTHER" id="PTHR34512:SF30">
    <property type="entry name" value="OUTER MEMBRANE PROTEIN ASSEMBLY FACTOR BAMB"/>
    <property type="match status" value="1"/>
</dbReference>
<dbReference type="InterPro" id="IPR015943">
    <property type="entry name" value="WD40/YVTN_repeat-like_dom_sf"/>
</dbReference>
<dbReference type="SUPFAM" id="SSF50998">
    <property type="entry name" value="Quinoprotein alcohol dehydrogenase-like"/>
    <property type="match status" value="2"/>
</dbReference>
<feature type="region of interest" description="Disordered" evidence="5">
    <location>
        <begin position="115"/>
        <end position="170"/>
    </location>
</feature>
<organism evidence="9 10">
    <name type="scientific">Xanthomonas bonasiae</name>
    <dbReference type="NCBI Taxonomy" id="2810351"/>
    <lineage>
        <taxon>Bacteria</taxon>
        <taxon>Pseudomonadati</taxon>
        <taxon>Pseudomonadota</taxon>
        <taxon>Gammaproteobacteria</taxon>
        <taxon>Lysobacterales</taxon>
        <taxon>Lysobacteraceae</taxon>
        <taxon>Xanthomonas</taxon>
    </lineage>
</organism>
<name>A0ABS3B1U5_9XANT</name>
<evidence type="ECO:0000256" key="2">
    <source>
        <dbReference type="ARBA" id="ARBA00023136"/>
    </source>
</evidence>
<accession>A0ABS3B1U5</accession>
<feature type="chain" id="PRO_5045756310" description="Outer membrane protein assembly factor BamB" evidence="6">
    <location>
        <begin position="27"/>
        <end position="453"/>
    </location>
</feature>
<comment type="similarity">
    <text evidence="4">Belongs to the BamB family.</text>
</comment>
<feature type="signal peptide" evidence="6">
    <location>
        <begin position="1"/>
        <end position="26"/>
    </location>
</feature>
<dbReference type="SMART" id="SM00564">
    <property type="entry name" value="PQQ"/>
    <property type="match status" value="7"/>
</dbReference>
<proteinExistence type="inferred from homology"/>
<dbReference type="InterPro" id="IPR017687">
    <property type="entry name" value="BamB"/>
</dbReference>
<dbReference type="Proteomes" id="UP000695802">
    <property type="component" value="Unassembled WGS sequence"/>
</dbReference>
<dbReference type="InterPro" id="IPR018391">
    <property type="entry name" value="PQQ_b-propeller_rpt"/>
</dbReference>
<feature type="domain" description="Pyrrolo-quinoline quinone repeat" evidence="8">
    <location>
        <begin position="168"/>
        <end position="378"/>
    </location>
</feature>
<dbReference type="PANTHER" id="PTHR34512">
    <property type="entry name" value="CELL SURFACE PROTEIN"/>
    <property type="match status" value="1"/>
</dbReference>
<feature type="compositionally biased region" description="Low complexity" evidence="5">
    <location>
        <begin position="117"/>
        <end position="130"/>
    </location>
</feature>
<reference evidence="9 10" key="1">
    <citation type="submission" date="2021-02" db="EMBL/GenBank/DDBJ databases">
        <title>Taxonomically Unique Crown Gall-Associated Xanthomonas Stains Have Deficiency in Virulence Repertories.</title>
        <authorList>
            <person name="Mafakheri H."/>
            <person name="Taghavi S.M."/>
            <person name="Dimkic I."/>
            <person name="Nemanja K."/>
            <person name="Osdaghi E."/>
        </authorList>
    </citation>
    <scope>NUCLEOTIDE SEQUENCE [LARGE SCALE GENOMIC DNA]</scope>
    <source>
        <strain evidence="9 10">FX4</strain>
    </source>
</reference>
<dbReference type="InterPro" id="IPR011047">
    <property type="entry name" value="Quinoprotein_ADH-like_sf"/>
</dbReference>
<comment type="subunit">
    <text evidence="4">Part of the Bam complex.</text>
</comment>
<keyword evidence="3 4" id="KW-0998">Cell outer membrane</keyword>
<keyword evidence="1 4" id="KW-0732">Signal</keyword>
<evidence type="ECO:0000259" key="8">
    <source>
        <dbReference type="Pfam" id="PF13360"/>
    </source>
</evidence>
<keyword evidence="4" id="KW-0564">Palmitate</keyword>
<feature type="domain" description="Pyrrolo-quinoline quinone repeat" evidence="7">
    <location>
        <begin position="65"/>
        <end position="119"/>
    </location>
</feature>
<evidence type="ECO:0000256" key="6">
    <source>
        <dbReference type="SAM" id="SignalP"/>
    </source>
</evidence>
<dbReference type="Gene3D" id="2.130.10.10">
    <property type="entry name" value="YVTN repeat-like/Quinoprotein amine dehydrogenase"/>
    <property type="match status" value="1"/>
</dbReference>
<dbReference type="NCBIfam" id="TIGR03300">
    <property type="entry name" value="assembly_YfgL"/>
    <property type="match status" value="1"/>
</dbReference>
<keyword evidence="10" id="KW-1185">Reference proteome</keyword>
<feature type="compositionally biased region" description="Basic and acidic residues" evidence="5">
    <location>
        <begin position="136"/>
        <end position="165"/>
    </location>
</feature>
<protein>
    <recommendedName>
        <fullName evidence="4">Outer membrane protein assembly factor BamB</fullName>
    </recommendedName>
</protein>
<dbReference type="PROSITE" id="PS51257">
    <property type="entry name" value="PROKAR_LIPOPROTEIN"/>
    <property type="match status" value="1"/>
</dbReference>
<evidence type="ECO:0000256" key="3">
    <source>
        <dbReference type="ARBA" id="ARBA00023237"/>
    </source>
</evidence>
<comment type="caution">
    <text evidence="9">The sequence shown here is derived from an EMBL/GenBank/DDBJ whole genome shotgun (WGS) entry which is preliminary data.</text>
</comment>
<sequence>MMKVVMFKRIATIALLGLALSGCSTVKGWFAGKDAAAKKAAEPAELVDFKPSVKIVKLWSTDAGKGEKRIGVRQHPAVADGKVYLAAASGSVYALDLQTGKTLWEYDAKKARKERLSQVQEQQPESQVEGESSKGLSKDERAAYKQRLRNEKQQAKERKRLEKNRPLPRFAGGPGVGEGLVVVGGLNGEVIALDAASGTEKWRAKVPNEVIAAPVVSQNMVFVRSNDGHVTAFDAGTGQQRWFHVQELPTLTVRGNAPVVSGPGVLFIGNDDGTLAALAMQDGRVLWEQTIGVPEGRTELERMADVDGAPVLDGTTLYATSFKNQTVALEGPSGRPLWTRDHGGAGGVAVNSSSVVVADNAGSVWALDKASGSATWSQPALARRSLTGVAIQGDYAVVGDYKGYLHWLKLDNGEIAARERVGRKALVAQPVVADGILLVQNTKGDLTAFRLGQ</sequence>
<evidence type="ECO:0000256" key="5">
    <source>
        <dbReference type="SAM" id="MobiDB-lite"/>
    </source>
</evidence>